<dbReference type="Pfam" id="PF03070">
    <property type="entry name" value="TENA_THI-4"/>
    <property type="match status" value="1"/>
</dbReference>
<comment type="caution">
    <text evidence="4">The sequence shown here is derived from an EMBL/GenBank/DDBJ whole genome shotgun (WGS) entry which is preliminary data.</text>
</comment>
<dbReference type="EMBL" id="LSYV01000017">
    <property type="protein sequence ID" value="KXZ50549.1"/>
    <property type="molecule type" value="Genomic_DNA"/>
</dbReference>
<dbReference type="OrthoDB" id="37730at2759"/>
<dbReference type="InterPro" id="IPR050967">
    <property type="entry name" value="Thiamine_Salvage_TenA"/>
</dbReference>
<dbReference type="GO" id="GO:0006772">
    <property type="term" value="P:thiamine metabolic process"/>
    <property type="evidence" value="ECO:0007669"/>
    <property type="project" value="UniProtKB-ARBA"/>
</dbReference>
<dbReference type="AlphaFoldDB" id="A0A150GL22"/>
<dbReference type="InterPro" id="IPR016084">
    <property type="entry name" value="Haem_Oase-like_multi-hlx"/>
</dbReference>
<sequence length="222" mass="23606">MAPATTKSLIEGCGEAWKQATLHPFLDAVADGSIKPEQFNTWLVQDYHFVRAFVRFTATTMASAPDAHMATLLGGMAVLQGELAWFREKAAQRGLDLDGAELQPACRAYRDLMAELQYGPGGAAATGGSGGAPYAVKAAAFWAIEACYNTAWGGLLGRTGPEYSEYVSRWGSPEFGQYVEVLAAQADAALAQEGPEVAASAAEVVKRIADLEVRFWGMAYGG</sequence>
<evidence type="ECO:0000313" key="5">
    <source>
        <dbReference type="Proteomes" id="UP000075714"/>
    </source>
</evidence>
<feature type="domain" description="Thiaminase-2/PQQC" evidence="3">
    <location>
        <begin position="15"/>
        <end position="221"/>
    </location>
</feature>
<dbReference type="STRING" id="33097.A0A150GL22"/>
<reference evidence="5" key="1">
    <citation type="journal article" date="2016" name="Nat. Commun.">
        <title>The Gonium pectorale genome demonstrates co-option of cell cycle regulation during the evolution of multicellularity.</title>
        <authorList>
            <person name="Hanschen E.R."/>
            <person name="Marriage T.N."/>
            <person name="Ferris P.J."/>
            <person name="Hamaji T."/>
            <person name="Toyoda A."/>
            <person name="Fujiyama A."/>
            <person name="Neme R."/>
            <person name="Noguchi H."/>
            <person name="Minakuchi Y."/>
            <person name="Suzuki M."/>
            <person name="Kawai-Toyooka H."/>
            <person name="Smith D.R."/>
            <person name="Sparks H."/>
            <person name="Anderson J."/>
            <person name="Bakaric R."/>
            <person name="Luria V."/>
            <person name="Karger A."/>
            <person name="Kirschner M.W."/>
            <person name="Durand P.M."/>
            <person name="Michod R.E."/>
            <person name="Nozaki H."/>
            <person name="Olson B.J."/>
        </authorList>
    </citation>
    <scope>NUCLEOTIDE SEQUENCE [LARGE SCALE GENOMIC DNA]</scope>
    <source>
        <strain evidence="5">NIES-2863</strain>
    </source>
</reference>
<dbReference type="Gene3D" id="1.20.910.10">
    <property type="entry name" value="Heme oxygenase-like"/>
    <property type="match status" value="1"/>
</dbReference>
<dbReference type="CDD" id="cd19357">
    <property type="entry name" value="TenA_E_At3g16990-like"/>
    <property type="match status" value="1"/>
</dbReference>
<gene>
    <name evidence="4" type="ORF">GPECTOR_16g724</name>
</gene>
<feature type="binding site" evidence="2">
    <location>
        <position position="82"/>
    </location>
    <ligand>
        <name>substrate</name>
    </ligand>
</feature>
<protein>
    <recommendedName>
        <fullName evidence="3">Thiaminase-2/PQQC domain-containing protein</fullName>
    </recommendedName>
</protein>
<evidence type="ECO:0000256" key="2">
    <source>
        <dbReference type="PIRSR" id="PIRSR003170-2"/>
    </source>
</evidence>
<dbReference type="PANTHER" id="PTHR43198">
    <property type="entry name" value="BIFUNCTIONAL TH2 PROTEIN"/>
    <property type="match status" value="1"/>
</dbReference>
<accession>A0A150GL22</accession>
<feature type="active site" description="Proton donor" evidence="1">
    <location>
        <position position="212"/>
    </location>
</feature>
<dbReference type="InterPro" id="IPR026285">
    <property type="entry name" value="TenA_E"/>
</dbReference>
<evidence type="ECO:0000259" key="3">
    <source>
        <dbReference type="Pfam" id="PF03070"/>
    </source>
</evidence>
<feature type="binding site" evidence="2">
    <location>
        <position position="145"/>
    </location>
    <ligand>
        <name>substrate</name>
    </ligand>
</feature>
<dbReference type="PIRSF" id="PIRSF003170">
    <property type="entry name" value="Pet18p"/>
    <property type="match status" value="1"/>
</dbReference>
<dbReference type="Proteomes" id="UP000075714">
    <property type="component" value="Unassembled WGS sequence"/>
</dbReference>
<dbReference type="SUPFAM" id="SSF48613">
    <property type="entry name" value="Heme oxygenase-like"/>
    <property type="match status" value="1"/>
</dbReference>
<evidence type="ECO:0000256" key="1">
    <source>
        <dbReference type="PIRSR" id="PIRSR003170-1"/>
    </source>
</evidence>
<dbReference type="InterPro" id="IPR004305">
    <property type="entry name" value="Thiaminase-2/PQQC"/>
</dbReference>
<dbReference type="PANTHER" id="PTHR43198:SF5">
    <property type="entry name" value="BIFUNCTIONAL TENA-E PROTEIN"/>
    <property type="match status" value="1"/>
</dbReference>
<dbReference type="GO" id="GO:0005829">
    <property type="term" value="C:cytosol"/>
    <property type="evidence" value="ECO:0007669"/>
    <property type="project" value="TreeGrafter"/>
</dbReference>
<organism evidence="4 5">
    <name type="scientific">Gonium pectorale</name>
    <name type="common">Green alga</name>
    <dbReference type="NCBI Taxonomy" id="33097"/>
    <lineage>
        <taxon>Eukaryota</taxon>
        <taxon>Viridiplantae</taxon>
        <taxon>Chlorophyta</taxon>
        <taxon>core chlorophytes</taxon>
        <taxon>Chlorophyceae</taxon>
        <taxon>CS clade</taxon>
        <taxon>Chlamydomonadales</taxon>
        <taxon>Volvocaceae</taxon>
        <taxon>Gonium</taxon>
    </lineage>
</organism>
<feature type="binding site" evidence="2">
    <location>
        <position position="46"/>
    </location>
    <ligand>
        <name>substrate</name>
    </ligand>
</feature>
<evidence type="ECO:0000313" key="4">
    <source>
        <dbReference type="EMBL" id="KXZ50549.1"/>
    </source>
</evidence>
<name>A0A150GL22_GONPE</name>
<keyword evidence="5" id="KW-1185">Reference proteome</keyword>
<proteinExistence type="predicted"/>